<dbReference type="AlphaFoldDB" id="C9Y969"/>
<proteinExistence type="predicted"/>
<dbReference type="EMBL" id="FN543104">
    <property type="protein sequence ID" value="CBA28324.1"/>
    <property type="molecule type" value="Genomic_DNA"/>
</dbReference>
<dbReference type="SUPFAM" id="SSF55073">
    <property type="entry name" value="Nucleotide cyclase"/>
    <property type="match status" value="1"/>
</dbReference>
<evidence type="ECO:0000313" key="2">
    <source>
        <dbReference type="EMBL" id="CBA28324.1"/>
    </source>
</evidence>
<dbReference type="InterPro" id="IPR029787">
    <property type="entry name" value="Nucleotide_cyclase"/>
</dbReference>
<name>C9Y969_CURXX</name>
<sequence length="42" mass="4724">MYPVDGPREQILKKADMAMYAAKRAGGNAYVFFSCYKNMKSA</sequence>
<protein>
    <recommendedName>
        <fullName evidence="1">GGDEF domain-containing protein</fullName>
    </recommendedName>
</protein>
<feature type="domain" description="GGDEF" evidence="1">
    <location>
        <begin position="1"/>
        <end position="35"/>
    </location>
</feature>
<dbReference type="PROSITE" id="PS50887">
    <property type="entry name" value="GGDEF"/>
    <property type="match status" value="1"/>
</dbReference>
<reference evidence="2" key="1">
    <citation type="journal article" date="2010" name="Nature">
        <title>The dynamic genome of Hydra.</title>
        <authorList>
            <person name="Chapman J.A."/>
            <person name="Kirkness E.F."/>
            <person name="Simakov O."/>
            <person name="Hampson S.E."/>
            <person name="Mitros T."/>
            <person name="Weinmaier T."/>
            <person name="Rattei T."/>
            <person name="Balasubramanian P.G."/>
            <person name="Borman J."/>
            <person name="Busam D."/>
            <person name="Disbennett K."/>
            <person name="Pfannkoch C."/>
            <person name="Sumin N."/>
            <person name="Sutton G."/>
            <person name="Viswanathan L."/>
            <person name="Walenz B."/>
            <person name="Goodstein D.M."/>
            <person name="Hellsten U."/>
            <person name="Kawashima T."/>
            <person name="Prochnik S.E."/>
            <person name="Putnam N.H."/>
            <person name="Shu S."/>
            <person name="Blumberg B."/>
            <person name="Dana C.E."/>
            <person name="Gee L."/>
            <person name="Kibler D.F."/>
            <person name="Law L."/>
            <person name="Lindgens D."/>
            <person name="Martinez D.E."/>
            <person name="Peng J."/>
            <person name="Wigge P.A."/>
            <person name="Bertulat B."/>
            <person name="Guder C."/>
            <person name="Nakamura Y."/>
            <person name="Ozbek S."/>
            <person name="Watanabe H."/>
            <person name="Khalturin K."/>
            <person name="Hemmrich G."/>
            <person name="Franke A."/>
            <person name="Augustin R."/>
            <person name="Fraune S."/>
            <person name="Hayakawa E."/>
            <person name="Hayakawa S."/>
            <person name="Hirose M."/>
            <person name="Hwang J."/>
            <person name="Ikeo K."/>
            <person name="Nishimiya-Fujisawa C."/>
            <person name="Ogura A."/>
            <person name="Takahashi T."/>
            <person name="Steinmetz P.R."/>
            <person name="Zhang X."/>
            <person name="Aufschnaiter R."/>
            <person name="Eder M.K."/>
            <person name="Gorny A.K."/>
            <person name="Salvenmoser W."/>
            <person name="Heimberg A.M."/>
            <person name="Wheeler B.M."/>
            <person name="Peterson K.J."/>
            <person name="Boettger A."/>
            <person name="Tischler P."/>
            <person name="Wolf A."/>
            <person name="Gojobori T."/>
            <person name="Remington K.A."/>
            <person name="Strausberg R.L."/>
            <person name="Venter J."/>
            <person name="Technau U."/>
            <person name="Hobmayer B."/>
            <person name="Bosch T.C."/>
            <person name="Holstein T.W."/>
            <person name="Fujisawa T."/>
            <person name="Bode H.R."/>
            <person name="David C.N."/>
            <person name="Rokhsar D.S."/>
            <person name="Steele R.E."/>
        </authorList>
    </citation>
    <scope>NUCLEOTIDE SEQUENCE</scope>
</reference>
<evidence type="ECO:0000259" key="1">
    <source>
        <dbReference type="PROSITE" id="PS50887"/>
    </source>
</evidence>
<accession>C9Y969</accession>
<organism evidence="2">
    <name type="scientific">Curvibacter symbiont subsp. Hydra magnipapillata</name>
    <dbReference type="NCBI Taxonomy" id="667019"/>
    <lineage>
        <taxon>Bacteria</taxon>
        <taxon>Pseudomonadati</taxon>
        <taxon>Pseudomonadota</taxon>
        <taxon>Betaproteobacteria</taxon>
        <taxon>Burkholderiales</taxon>
        <taxon>Comamonadaceae</taxon>
        <taxon>Curvibacter</taxon>
    </lineage>
</organism>
<dbReference type="Gene3D" id="3.30.70.270">
    <property type="match status" value="1"/>
</dbReference>
<dbReference type="InterPro" id="IPR043128">
    <property type="entry name" value="Rev_trsase/Diguanyl_cyclase"/>
</dbReference>
<dbReference type="InterPro" id="IPR000160">
    <property type="entry name" value="GGDEF_dom"/>
</dbReference>
<gene>
    <name evidence="2" type="ORF">Csp_A06700</name>
</gene>